<dbReference type="PANTHER" id="PTHR12266:SF0">
    <property type="entry name" value="MITOCHONDRIAL SODIUM_CALCIUM EXCHANGER PROTEIN"/>
    <property type="match status" value="1"/>
</dbReference>
<keyword evidence="5 7" id="KW-1133">Transmembrane helix</keyword>
<dbReference type="GO" id="GO:0008324">
    <property type="term" value="F:monoatomic cation transmembrane transporter activity"/>
    <property type="evidence" value="ECO:0000318"/>
    <property type="project" value="GO_Central"/>
</dbReference>
<feature type="transmembrane region" description="Helical" evidence="7">
    <location>
        <begin position="728"/>
        <end position="748"/>
    </location>
</feature>
<evidence type="ECO:0000256" key="2">
    <source>
        <dbReference type="ARBA" id="ARBA00008170"/>
    </source>
</evidence>
<evidence type="ECO:0000256" key="1">
    <source>
        <dbReference type="ARBA" id="ARBA00004141"/>
    </source>
</evidence>
<dbReference type="OMA" id="VKQPIDM"/>
<dbReference type="Proteomes" id="UP000001744">
    <property type="component" value="Unassembled WGS sequence"/>
</dbReference>
<keyword evidence="6 7" id="KW-0472">Membrane</keyword>
<dbReference type="OrthoDB" id="407410at2759"/>
<evidence type="ECO:0000256" key="6">
    <source>
        <dbReference type="ARBA" id="ARBA00023136"/>
    </source>
</evidence>
<dbReference type="HOGENOM" id="CLU_004979_2_1_1"/>
<feature type="transmembrane region" description="Helical" evidence="7">
    <location>
        <begin position="588"/>
        <end position="608"/>
    </location>
</feature>
<dbReference type="InterPro" id="IPR051359">
    <property type="entry name" value="CaCA_antiporter"/>
</dbReference>
<organism evidence="9 10">
    <name type="scientific">Schizosaccharomyces japonicus (strain yFS275 / FY16936)</name>
    <name type="common">Fission yeast</name>
    <dbReference type="NCBI Taxonomy" id="402676"/>
    <lineage>
        <taxon>Eukaryota</taxon>
        <taxon>Fungi</taxon>
        <taxon>Dikarya</taxon>
        <taxon>Ascomycota</taxon>
        <taxon>Taphrinomycotina</taxon>
        <taxon>Schizosaccharomycetes</taxon>
        <taxon>Schizosaccharomycetales</taxon>
        <taxon>Schizosaccharomycetaceae</taxon>
        <taxon>Schizosaccharomyces</taxon>
    </lineage>
</organism>
<evidence type="ECO:0000259" key="8">
    <source>
        <dbReference type="Pfam" id="PF01699"/>
    </source>
</evidence>
<sequence>MNSLIVPWKHQNIRSGRSYSLVKRRVVAFLIWALIAVVYTVLKRQSSKGFANWYSPSSSSARLPVLTLNWKESSSDFQASHVDFGDEIACSAIRNVARSDQCAFAKAYCSGKDSGVIDYIEFYYCYMTNNRPLAIALVLCWLAFLFSNLGISASDFFSTNLVTISWLLQLPDSVVGVTFLALGNGSPDVLSTFAAVRVDSAGLAIGELLGSALFICAIVCGTICILQPFCVPKQHFLRDVLFFTGAVLLVITFLIHNGCLSLWQSLTMITYYTAYVLFVFFFGGDTAVEESPLPVDNHLCLPLPAYSPLSSPLPDNMSIVSLFSEQFLGDDVEAFPSSSSAALLTRSNPHLIAVSDVGSGSHERVPLSPSARTIRPSLLGALEMKSHLNEGLIQNSFASPTTFGDDLSPSQPNESNSAVRSPFLSPYSVSHDDFASLPLPPTADYLSVTSTQQWSTSRFPSPEPFQPSLLKLLFPTLCNFSKKTVFQRVLDILAAPSVLLFTLTLPVYQSPRHPIEPIGPLEEATYPAGQAWNRSLRALQCFLSPLVFVFITFSGATLFVAIPVSLILSTVTVYLLYKHTSPTEPPRFLPWVSLLGFFMGILWISSIANEVVGILQALGIIFSLNESILGLTIFAAGNSLSDLVADIMITRAGYPGMAMGGVFGGPMLNILLGIGISSFYSSLSHQDKSCTVEFPAALSITAVFLLLCLLTTLIYVPRHGYQMDRKLGVGLILLYCTGTGLCILQLLLK</sequence>
<dbReference type="GO" id="GO:0006874">
    <property type="term" value="P:intracellular calcium ion homeostasis"/>
    <property type="evidence" value="ECO:0000318"/>
    <property type="project" value="GO_Central"/>
</dbReference>
<feature type="transmembrane region" description="Helical" evidence="7">
    <location>
        <begin position="241"/>
        <end position="263"/>
    </location>
</feature>
<evidence type="ECO:0000256" key="4">
    <source>
        <dbReference type="ARBA" id="ARBA00022692"/>
    </source>
</evidence>
<keyword evidence="4 7" id="KW-0812">Transmembrane</keyword>
<comment type="similarity">
    <text evidence="2">Belongs to the Ca(2+):cation antiporter (CaCA) (TC 2.A.19) family.</text>
</comment>
<dbReference type="InterPro" id="IPR044880">
    <property type="entry name" value="NCX_ion-bd_dom_sf"/>
</dbReference>
<reference evidence="9 10" key="1">
    <citation type="journal article" date="2011" name="Science">
        <title>Comparative functional genomics of the fission yeasts.</title>
        <authorList>
            <person name="Rhind N."/>
            <person name="Chen Z."/>
            <person name="Yassour M."/>
            <person name="Thompson D.A."/>
            <person name="Haas B.J."/>
            <person name="Habib N."/>
            <person name="Wapinski I."/>
            <person name="Roy S."/>
            <person name="Lin M.F."/>
            <person name="Heiman D.I."/>
            <person name="Young S.K."/>
            <person name="Furuya K."/>
            <person name="Guo Y."/>
            <person name="Pidoux A."/>
            <person name="Chen H.M."/>
            <person name="Robbertse B."/>
            <person name="Goldberg J.M."/>
            <person name="Aoki K."/>
            <person name="Bayne E.H."/>
            <person name="Berlin A.M."/>
            <person name="Desjardins C.A."/>
            <person name="Dobbs E."/>
            <person name="Dukaj L."/>
            <person name="Fan L."/>
            <person name="FitzGerald M.G."/>
            <person name="French C."/>
            <person name="Gujja S."/>
            <person name="Hansen K."/>
            <person name="Keifenheim D."/>
            <person name="Levin J.Z."/>
            <person name="Mosher R.A."/>
            <person name="Mueller C.A."/>
            <person name="Pfiffner J."/>
            <person name="Priest M."/>
            <person name="Russ C."/>
            <person name="Smialowska A."/>
            <person name="Swoboda P."/>
            <person name="Sykes S.M."/>
            <person name="Vaughn M."/>
            <person name="Vengrova S."/>
            <person name="Yoder R."/>
            <person name="Zeng Q."/>
            <person name="Allshire R."/>
            <person name="Baulcombe D."/>
            <person name="Birren B.W."/>
            <person name="Brown W."/>
            <person name="Ekwall K."/>
            <person name="Kellis M."/>
            <person name="Leatherwood J."/>
            <person name="Levin H."/>
            <person name="Margalit H."/>
            <person name="Martienssen R."/>
            <person name="Nieduszynski C.A."/>
            <person name="Spatafora J.W."/>
            <person name="Friedman N."/>
            <person name="Dalgaard J.Z."/>
            <person name="Baumann P."/>
            <person name="Niki H."/>
            <person name="Regev A."/>
            <person name="Nusbaum C."/>
        </authorList>
    </citation>
    <scope>NUCLEOTIDE SEQUENCE [LARGE SCALE GENOMIC DNA]</scope>
    <source>
        <strain evidence="10">yFS275 / FY16936</strain>
    </source>
</reference>
<feature type="transmembrane region" description="Helical" evidence="7">
    <location>
        <begin position="696"/>
        <end position="716"/>
    </location>
</feature>
<dbReference type="STRING" id="402676.B6K816"/>
<feature type="domain" description="Sodium/calcium exchanger membrane region" evidence="8">
    <location>
        <begin position="141"/>
        <end position="280"/>
    </location>
</feature>
<dbReference type="Pfam" id="PF01699">
    <property type="entry name" value="Na_Ca_ex"/>
    <property type="match status" value="2"/>
</dbReference>
<feature type="transmembrane region" description="Helical" evidence="7">
    <location>
        <begin position="614"/>
        <end position="636"/>
    </location>
</feature>
<keyword evidence="3" id="KW-0813">Transport</keyword>
<dbReference type="GeneID" id="7050323"/>
<feature type="transmembrane region" description="Helical" evidence="7">
    <location>
        <begin position="269"/>
        <end position="288"/>
    </location>
</feature>
<evidence type="ECO:0000256" key="5">
    <source>
        <dbReference type="ARBA" id="ARBA00022989"/>
    </source>
</evidence>
<feature type="transmembrane region" description="Helical" evidence="7">
    <location>
        <begin position="657"/>
        <end position="676"/>
    </location>
</feature>
<dbReference type="JaponicusDB" id="SJAG_04892"/>
<dbReference type="eggNOG" id="KOG2399">
    <property type="taxonomic scope" value="Eukaryota"/>
</dbReference>
<dbReference type="AlphaFoldDB" id="B6K816"/>
<dbReference type="VEuPathDB" id="FungiDB:SJAG_04892"/>
<dbReference type="EMBL" id="KE651167">
    <property type="protein sequence ID" value="EEB09670.1"/>
    <property type="molecule type" value="Genomic_DNA"/>
</dbReference>
<dbReference type="GO" id="GO:0016020">
    <property type="term" value="C:membrane"/>
    <property type="evidence" value="ECO:0000318"/>
    <property type="project" value="GO_Central"/>
</dbReference>
<accession>B6K816</accession>
<gene>
    <name evidence="9" type="ORF">SJAG_04892</name>
</gene>
<evidence type="ECO:0000256" key="3">
    <source>
        <dbReference type="ARBA" id="ARBA00022448"/>
    </source>
</evidence>
<evidence type="ECO:0000313" key="10">
    <source>
        <dbReference type="Proteomes" id="UP000001744"/>
    </source>
</evidence>
<comment type="subcellular location">
    <subcellularLocation>
        <location evidence="1">Membrane</location>
        <topology evidence="1">Multi-pass membrane protein</topology>
    </subcellularLocation>
</comment>
<dbReference type="RefSeq" id="XP_002175963.1">
    <property type="nucleotide sequence ID" value="XM_002175927.1"/>
</dbReference>
<feature type="transmembrane region" description="Helical" evidence="7">
    <location>
        <begin position="26"/>
        <end position="42"/>
    </location>
</feature>
<feature type="transmembrane region" description="Helical" evidence="7">
    <location>
        <begin position="208"/>
        <end position="229"/>
    </location>
</feature>
<keyword evidence="10" id="KW-1185">Reference proteome</keyword>
<feature type="transmembrane region" description="Helical" evidence="7">
    <location>
        <begin position="546"/>
        <end position="576"/>
    </location>
</feature>
<feature type="domain" description="Sodium/calcium exchanger membrane region" evidence="8">
    <location>
        <begin position="593"/>
        <end position="737"/>
    </location>
</feature>
<proteinExistence type="inferred from homology"/>
<name>B6K816_SCHJY</name>
<dbReference type="PANTHER" id="PTHR12266">
    <property type="entry name" value="NA+/CA2+ K+ INDEPENDENT EXCHANGER"/>
    <property type="match status" value="1"/>
</dbReference>
<protein>
    <submittedName>
        <fullName evidence="9">Sodium/calcium exchanger</fullName>
    </submittedName>
</protein>
<evidence type="ECO:0000256" key="7">
    <source>
        <dbReference type="SAM" id="Phobius"/>
    </source>
</evidence>
<dbReference type="InterPro" id="IPR004837">
    <property type="entry name" value="NaCa_Exmemb"/>
</dbReference>
<dbReference type="Gene3D" id="1.20.1420.30">
    <property type="entry name" value="NCX, central ion-binding region"/>
    <property type="match status" value="2"/>
</dbReference>
<feature type="transmembrane region" description="Helical" evidence="7">
    <location>
        <begin position="133"/>
        <end position="151"/>
    </location>
</feature>
<evidence type="ECO:0000313" key="9">
    <source>
        <dbReference type="EMBL" id="EEB09670.1"/>
    </source>
</evidence>
<dbReference type="GO" id="GO:0006812">
    <property type="term" value="P:monoatomic cation transport"/>
    <property type="evidence" value="ECO:0000318"/>
    <property type="project" value="GO_Central"/>
</dbReference>